<dbReference type="HAMAP" id="MF_01635">
    <property type="entry name" value="UbiA"/>
    <property type="match status" value="1"/>
</dbReference>
<feature type="transmembrane region" description="Helical" evidence="12">
    <location>
        <begin position="223"/>
        <end position="244"/>
    </location>
</feature>
<dbReference type="Proteomes" id="UP000051934">
    <property type="component" value="Unassembled WGS sequence"/>
</dbReference>
<keyword evidence="4 12" id="KW-1003">Cell membrane</keyword>
<evidence type="ECO:0000313" key="14">
    <source>
        <dbReference type="EMBL" id="KRO71885.1"/>
    </source>
</evidence>
<dbReference type="NCBIfam" id="TIGR01474">
    <property type="entry name" value="ubiA_proteo"/>
    <property type="match status" value="1"/>
</dbReference>
<dbReference type="EMBL" id="LIBB01000123">
    <property type="protein sequence ID" value="KRO71885.1"/>
    <property type="molecule type" value="Genomic_DNA"/>
</dbReference>
<keyword evidence="8 12" id="KW-0812">Transmembrane</keyword>
<comment type="similarity">
    <text evidence="3 12">Belongs to the UbiA prenyltransferase family.</text>
</comment>
<comment type="cofactor">
    <cofactor evidence="1 12">
        <name>Mg(2+)</name>
        <dbReference type="ChEBI" id="CHEBI:18420"/>
    </cofactor>
</comment>
<dbReference type="GO" id="GO:0008412">
    <property type="term" value="F:4-hydroxybenzoate polyprenyltransferase activity"/>
    <property type="evidence" value="ECO:0007669"/>
    <property type="project" value="UniProtKB-UniRule"/>
</dbReference>
<dbReference type="PROSITE" id="PS00943">
    <property type="entry name" value="UBIA"/>
    <property type="match status" value="1"/>
</dbReference>
<dbReference type="InterPro" id="IPR039653">
    <property type="entry name" value="Prenyltransferase"/>
</dbReference>
<proteinExistence type="inferred from homology"/>
<evidence type="ECO:0000256" key="5">
    <source>
        <dbReference type="ARBA" id="ARBA00022519"/>
    </source>
</evidence>
<dbReference type="FunFam" id="1.20.120.1780:FF:000001">
    <property type="entry name" value="4-hydroxybenzoate octaprenyltransferase"/>
    <property type="match status" value="1"/>
</dbReference>
<evidence type="ECO:0000256" key="8">
    <source>
        <dbReference type="ARBA" id="ARBA00022692"/>
    </source>
</evidence>
<evidence type="ECO:0000256" key="11">
    <source>
        <dbReference type="ARBA" id="ARBA00023136"/>
    </source>
</evidence>
<evidence type="ECO:0000256" key="13">
    <source>
        <dbReference type="NCBIfam" id="TIGR01474"/>
    </source>
</evidence>
<evidence type="ECO:0000256" key="9">
    <source>
        <dbReference type="ARBA" id="ARBA00022842"/>
    </source>
</evidence>
<keyword evidence="10 12" id="KW-1133">Transmembrane helix</keyword>
<keyword evidence="11 12" id="KW-0472">Membrane</keyword>
<evidence type="ECO:0000256" key="6">
    <source>
        <dbReference type="ARBA" id="ARBA00022679"/>
    </source>
</evidence>
<reference evidence="14 15" key="1">
    <citation type="submission" date="2015-10" db="EMBL/GenBank/DDBJ databases">
        <title>Metagenome-Assembled Genomes uncover a global brackish microbiome.</title>
        <authorList>
            <person name="Hugerth L.W."/>
            <person name="Larsson J."/>
            <person name="Alneberg J."/>
            <person name="Lindh M.V."/>
            <person name="Legrand C."/>
            <person name="Pinhassi J."/>
            <person name="Andersson A.F."/>
        </authorList>
    </citation>
    <scope>NUCLEOTIDE SEQUENCE [LARGE SCALE GENOMIC DNA]</scope>
    <source>
        <strain evidence="14">BACL4 MAG-120507-bin80</strain>
    </source>
</reference>
<feature type="transmembrane region" description="Helical" evidence="12">
    <location>
        <begin position="107"/>
        <end position="123"/>
    </location>
</feature>
<evidence type="ECO:0000256" key="4">
    <source>
        <dbReference type="ARBA" id="ARBA00022475"/>
    </source>
</evidence>
<dbReference type="EC" id="2.5.1.39" evidence="12 13"/>
<feature type="transmembrane region" description="Helical" evidence="12">
    <location>
        <begin position="84"/>
        <end position="101"/>
    </location>
</feature>
<keyword evidence="7 12" id="KW-0831">Ubiquinone biosynthesis</keyword>
<dbReference type="PANTHER" id="PTHR11048:SF28">
    <property type="entry name" value="4-HYDROXYBENZOATE POLYPRENYLTRANSFERASE, MITOCHONDRIAL"/>
    <property type="match status" value="1"/>
</dbReference>
<evidence type="ECO:0000256" key="7">
    <source>
        <dbReference type="ARBA" id="ARBA00022688"/>
    </source>
</evidence>
<dbReference type="GO" id="GO:0005886">
    <property type="term" value="C:plasma membrane"/>
    <property type="evidence" value="ECO:0007669"/>
    <property type="project" value="UniProtKB-SubCell"/>
</dbReference>
<comment type="function">
    <text evidence="12">Catalyzes the prenylation of para-hydroxybenzoate (PHB) with an all-trans polyprenyl group. Mediates the second step in the final reaction sequence of ubiquinone-8 (UQ-8) biosynthesis, which is the condensation of the polyisoprenoid side chain with PHB, generating the first membrane-bound Q intermediate 3-octaprenyl-4-hydroxybenzoate.</text>
</comment>
<feature type="transmembrane region" description="Helical" evidence="12">
    <location>
        <begin position="132"/>
        <end position="149"/>
    </location>
</feature>
<comment type="caution">
    <text evidence="14">The sequence shown here is derived from an EMBL/GenBank/DDBJ whole genome shotgun (WGS) entry which is preliminary data.</text>
</comment>
<dbReference type="InterPro" id="IPR030470">
    <property type="entry name" value="UbiA_prenylTrfase_CS"/>
</dbReference>
<dbReference type="Pfam" id="PF01040">
    <property type="entry name" value="UbiA"/>
    <property type="match status" value="1"/>
</dbReference>
<evidence type="ECO:0000256" key="3">
    <source>
        <dbReference type="ARBA" id="ARBA00005985"/>
    </source>
</evidence>
<comment type="pathway">
    <text evidence="12">Cofactor biosynthesis; ubiquinone biosynthesis.</text>
</comment>
<keyword evidence="9 12" id="KW-0460">Magnesium</keyword>
<name>A0A0R2SGJ2_9GAMM</name>
<evidence type="ECO:0000256" key="10">
    <source>
        <dbReference type="ARBA" id="ARBA00022989"/>
    </source>
</evidence>
<evidence type="ECO:0000256" key="12">
    <source>
        <dbReference type="HAMAP-Rule" id="MF_01635"/>
    </source>
</evidence>
<dbReference type="CDD" id="cd13959">
    <property type="entry name" value="PT_UbiA_COQ2"/>
    <property type="match status" value="1"/>
</dbReference>
<feature type="transmembrane region" description="Helical" evidence="12">
    <location>
        <begin position="12"/>
        <end position="31"/>
    </location>
</feature>
<evidence type="ECO:0000256" key="1">
    <source>
        <dbReference type="ARBA" id="ARBA00001946"/>
    </source>
</evidence>
<comment type="subcellular location">
    <subcellularLocation>
        <location evidence="12">Cell inner membrane</location>
        <topology evidence="12">Multi-pass membrane protein</topology>
    </subcellularLocation>
    <subcellularLocation>
        <location evidence="2">Membrane</location>
        <topology evidence="2">Multi-pass membrane protein</topology>
    </subcellularLocation>
</comment>
<sequence length="275" mass="29983">MLKLMRVDRPIGILLLLWPTLGALWIASGGFPRLDLLLIFSLGTAVMRSAGCCINDFADAKIDGNVARTENRPLATGELTRRDAIAAFVALSLIGFILVLFTNRETILLSFGAVALVALYPFMKRITHLPQLVLGIAYSWGILMAFTAVETQIPPAAYLLFIANCLWTVAYDTQYAMVDREYDLKIGVKSTAILFGDADRAMIGALQGLVLLAWWLAGGQFELGAGYTLGVGVAALLFVYHQFLIRDRLPAPCFKAFLHNNWVGVAVFVGVVLGV</sequence>
<gene>
    <name evidence="12 14" type="primary">ubiA</name>
    <name evidence="14" type="ORF">ABR69_08945</name>
</gene>
<dbReference type="InterPro" id="IPR044878">
    <property type="entry name" value="UbiA_sf"/>
</dbReference>
<dbReference type="Gene3D" id="1.10.357.140">
    <property type="entry name" value="UbiA prenyltransferase"/>
    <property type="match status" value="1"/>
</dbReference>
<dbReference type="AlphaFoldDB" id="A0A0R2SGJ2"/>
<protein>
    <recommendedName>
        <fullName evidence="12 13">4-hydroxybenzoate octaprenyltransferase</fullName>
        <ecNumber evidence="12 13">2.5.1.39</ecNumber>
    </recommendedName>
    <alternativeName>
        <fullName evidence="12">4-HB polyprenyltransferase</fullName>
    </alternativeName>
</protein>
<comment type="catalytic activity">
    <reaction evidence="12">
        <text>all-trans-octaprenyl diphosphate + 4-hydroxybenzoate = 4-hydroxy-3-(all-trans-octaprenyl)benzoate + diphosphate</text>
        <dbReference type="Rhea" id="RHEA:27782"/>
        <dbReference type="ChEBI" id="CHEBI:1617"/>
        <dbReference type="ChEBI" id="CHEBI:17879"/>
        <dbReference type="ChEBI" id="CHEBI:33019"/>
        <dbReference type="ChEBI" id="CHEBI:57711"/>
        <dbReference type="EC" id="2.5.1.39"/>
    </reaction>
</comment>
<evidence type="ECO:0000256" key="2">
    <source>
        <dbReference type="ARBA" id="ARBA00004141"/>
    </source>
</evidence>
<accession>A0A0R2SGJ2</accession>
<dbReference type="PANTHER" id="PTHR11048">
    <property type="entry name" value="PRENYLTRANSFERASES"/>
    <property type="match status" value="1"/>
</dbReference>
<dbReference type="UniPathway" id="UPA00232"/>
<feature type="transmembrane region" description="Helical" evidence="12">
    <location>
        <begin position="155"/>
        <end position="177"/>
    </location>
</feature>
<organism evidence="14 15">
    <name type="scientific">OM182 bacterium BACL3 MAG-120507-bin80</name>
    <dbReference type="NCBI Taxonomy" id="1655577"/>
    <lineage>
        <taxon>Bacteria</taxon>
        <taxon>Pseudomonadati</taxon>
        <taxon>Pseudomonadota</taxon>
        <taxon>Gammaproteobacteria</taxon>
        <taxon>OMG group</taxon>
        <taxon>OM182 clade</taxon>
    </lineage>
</organism>
<keyword evidence="6 12" id="KW-0808">Transferase</keyword>
<dbReference type="FunFam" id="1.10.357.140:FF:000002">
    <property type="entry name" value="4-hydroxybenzoate octaprenyltransferase"/>
    <property type="match status" value="1"/>
</dbReference>
<feature type="transmembrane region" description="Helical" evidence="12">
    <location>
        <begin position="256"/>
        <end position="274"/>
    </location>
</feature>
<dbReference type="InterPro" id="IPR000537">
    <property type="entry name" value="UbiA_prenyltransferase"/>
</dbReference>
<keyword evidence="5 12" id="KW-0997">Cell inner membrane</keyword>
<dbReference type="GO" id="GO:0006744">
    <property type="term" value="P:ubiquinone biosynthetic process"/>
    <property type="evidence" value="ECO:0007669"/>
    <property type="project" value="UniProtKB-UniRule"/>
</dbReference>
<dbReference type="Gene3D" id="1.20.120.1780">
    <property type="entry name" value="UbiA prenyltransferase"/>
    <property type="match status" value="1"/>
</dbReference>
<evidence type="ECO:0000313" key="15">
    <source>
        <dbReference type="Proteomes" id="UP000051934"/>
    </source>
</evidence>
<dbReference type="InterPro" id="IPR006370">
    <property type="entry name" value="HB_polyprenyltransferase-like"/>
</dbReference>